<dbReference type="InterPro" id="IPR036179">
    <property type="entry name" value="Ig-like_dom_sf"/>
</dbReference>
<dbReference type="AlphaFoldDB" id="A0AAD7VYA8"/>
<proteinExistence type="predicted"/>
<dbReference type="Proteomes" id="UP001221898">
    <property type="component" value="Unassembled WGS sequence"/>
</dbReference>
<name>A0AAD7VYA8_9TELE</name>
<organism evidence="1 2">
    <name type="scientific">Aldrovandia affinis</name>
    <dbReference type="NCBI Taxonomy" id="143900"/>
    <lineage>
        <taxon>Eukaryota</taxon>
        <taxon>Metazoa</taxon>
        <taxon>Chordata</taxon>
        <taxon>Craniata</taxon>
        <taxon>Vertebrata</taxon>
        <taxon>Euteleostomi</taxon>
        <taxon>Actinopterygii</taxon>
        <taxon>Neopterygii</taxon>
        <taxon>Teleostei</taxon>
        <taxon>Notacanthiformes</taxon>
        <taxon>Halosauridae</taxon>
        <taxon>Aldrovandia</taxon>
    </lineage>
</organism>
<gene>
    <name evidence="1" type="ORF">AAFF_G00440010</name>
</gene>
<accession>A0AAD7VYA8</accession>
<dbReference type="SUPFAM" id="SSF48726">
    <property type="entry name" value="Immunoglobulin"/>
    <property type="match status" value="1"/>
</dbReference>
<keyword evidence="2" id="KW-1185">Reference proteome</keyword>
<comment type="caution">
    <text evidence="1">The sequence shown here is derived from an EMBL/GenBank/DDBJ whole genome shotgun (WGS) entry which is preliminary data.</text>
</comment>
<protein>
    <recommendedName>
        <fullName evidence="3">Ig-like domain-containing protein</fullName>
    </recommendedName>
</protein>
<dbReference type="EMBL" id="JAINUG010000988">
    <property type="protein sequence ID" value="KAJ8358423.1"/>
    <property type="molecule type" value="Genomic_DNA"/>
</dbReference>
<evidence type="ECO:0000313" key="2">
    <source>
        <dbReference type="Proteomes" id="UP001221898"/>
    </source>
</evidence>
<evidence type="ECO:0008006" key="3">
    <source>
        <dbReference type="Google" id="ProtNLM"/>
    </source>
</evidence>
<reference evidence="1" key="1">
    <citation type="journal article" date="2023" name="Science">
        <title>Genome structures resolve the early diversification of teleost fishes.</title>
        <authorList>
            <person name="Parey E."/>
            <person name="Louis A."/>
            <person name="Montfort J."/>
            <person name="Bouchez O."/>
            <person name="Roques C."/>
            <person name="Iampietro C."/>
            <person name="Lluch J."/>
            <person name="Castinel A."/>
            <person name="Donnadieu C."/>
            <person name="Desvignes T."/>
            <person name="Floi Bucao C."/>
            <person name="Jouanno E."/>
            <person name="Wen M."/>
            <person name="Mejri S."/>
            <person name="Dirks R."/>
            <person name="Jansen H."/>
            <person name="Henkel C."/>
            <person name="Chen W.J."/>
            <person name="Zahm M."/>
            <person name="Cabau C."/>
            <person name="Klopp C."/>
            <person name="Thompson A.W."/>
            <person name="Robinson-Rechavi M."/>
            <person name="Braasch I."/>
            <person name="Lecointre G."/>
            <person name="Bobe J."/>
            <person name="Postlethwait J.H."/>
            <person name="Berthelot C."/>
            <person name="Roest Crollius H."/>
            <person name="Guiguen Y."/>
        </authorList>
    </citation>
    <scope>NUCLEOTIDE SEQUENCE</scope>
    <source>
        <strain evidence="1">NC1722</strain>
    </source>
</reference>
<sequence length="70" mass="7835">MVVYTPAELMVEEGTTGILKCTIRSSEVISSRVPVSWTFLRRGQTLLQSTFWTILLEGLTFTSLPSLREG</sequence>
<evidence type="ECO:0000313" key="1">
    <source>
        <dbReference type="EMBL" id="KAJ8358423.1"/>
    </source>
</evidence>